<dbReference type="GO" id="GO:0000981">
    <property type="term" value="F:DNA-binding transcription factor activity, RNA polymerase II-specific"/>
    <property type="evidence" value="ECO:0007669"/>
    <property type="project" value="TreeGrafter"/>
</dbReference>
<keyword evidence="3" id="KW-0238">DNA-binding</keyword>
<accession>A0A8T1R1X4</accession>
<keyword evidence="4" id="KW-0804">Transcription</keyword>
<dbReference type="CDD" id="cd18914">
    <property type="entry name" value="bHLH_AtORG2_like"/>
    <property type="match status" value="1"/>
</dbReference>
<feature type="region of interest" description="Disordered" evidence="6">
    <location>
        <begin position="1"/>
        <end position="33"/>
    </location>
</feature>
<dbReference type="Proteomes" id="UP000811609">
    <property type="component" value="Chromosome 3"/>
</dbReference>
<dbReference type="GO" id="GO:0090575">
    <property type="term" value="C:RNA polymerase II transcription regulator complex"/>
    <property type="evidence" value="ECO:0007669"/>
    <property type="project" value="TreeGrafter"/>
</dbReference>
<dbReference type="Pfam" id="PF00010">
    <property type="entry name" value="HLH"/>
    <property type="match status" value="1"/>
</dbReference>
<dbReference type="PANTHER" id="PTHR13935:SF106">
    <property type="entry name" value="ACHAETE-SCUTE COMPLEX PROTEIN T5-RELATED"/>
    <property type="match status" value="1"/>
</dbReference>
<evidence type="ECO:0000256" key="5">
    <source>
        <dbReference type="ARBA" id="ARBA00023242"/>
    </source>
</evidence>
<dbReference type="PANTHER" id="PTHR13935">
    <property type="entry name" value="ACHAETE-SCUTE TRANSCRIPTION FACTOR-RELATED"/>
    <property type="match status" value="1"/>
</dbReference>
<keyword evidence="2" id="KW-0805">Transcription regulation</keyword>
<dbReference type="PROSITE" id="PS50888">
    <property type="entry name" value="BHLH"/>
    <property type="match status" value="1"/>
</dbReference>
<evidence type="ECO:0000256" key="4">
    <source>
        <dbReference type="ARBA" id="ARBA00023163"/>
    </source>
</evidence>
<name>A0A8T1R1X4_CARIL</name>
<evidence type="ECO:0000313" key="8">
    <source>
        <dbReference type="EMBL" id="KAG6660344.1"/>
    </source>
</evidence>
<comment type="subcellular location">
    <subcellularLocation>
        <location evidence="1">Nucleus</location>
    </subcellularLocation>
</comment>
<evidence type="ECO:0000256" key="3">
    <source>
        <dbReference type="ARBA" id="ARBA00023125"/>
    </source>
</evidence>
<keyword evidence="9" id="KW-1185">Reference proteome</keyword>
<feature type="compositionally biased region" description="Polar residues" evidence="6">
    <location>
        <begin position="10"/>
        <end position="24"/>
    </location>
</feature>
<dbReference type="InterPro" id="IPR015660">
    <property type="entry name" value="MASH1/Ascl1a-like"/>
</dbReference>
<keyword evidence="5" id="KW-0539">Nucleus</keyword>
<reference evidence="8" key="1">
    <citation type="submission" date="2020-12" db="EMBL/GenBank/DDBJ databases">
        <title>WGS assembly of Carya illinoinensis cv. Pawnee.</title>
        <authorList>
            <person name="Platts A."/>
            <person name="Shu S."/>
            <person name="Wright S."/>
            <person name="Barry K."/>
            <person name="Edger P."/>
            <person name="Pires J.C."/>
            <person name="Schmutz J."/>
        </authorList>
    </citation>
    <scope>NUCLEOTIDE SEQUENCE</scope>
    <source>
        <tissue evidence="8">Leaf</tissue>
    </source>
</reference>
<gene>
    <name evidence="8" type="ORF">CIPAW_03G099200</name>
</gene>
<evidence type="ECO:0000256" key="2">
    <source>
        <dbReference type="ARBA" id="ARBA00023015"/>
    </source>
</evidence>
<dbReference type="EMBL" id="CM031811">
    <property type="protein sequence ID" value="KAG6660344.1"/>
    <property type="molecule type" value="Genomic_DNA"/>
</dbReference>
<comment type="caution">
    <text evidence="8">The sequence shown here is derived from an EMBL/GenBank/DDBJ whole genome shotgun (WGS) entry which is preliminary data.</text>
</comment>
<dbReference type="InterPro" id="IPR011598">
    <property type="entry name" value="bHLH_dom"/>
</dbReference>
<dbReference type="AlphaFoldDB" id="A0A8T1R1X4"/>
<proteinExistence type="predicted"/>
<dbReference type="GO" id="GO:0000977">
    <property type="term" value="F:RNA polymerase II transcription regulatory region sequence-specific DNA binding"/>
    <property type="evidence" value="ECO:0007669"/>
    <property type="project" value="TreeGrafter"/>
</dbReference>
<organism evidence="8 9">
    <name type="scientific">Carya illinoinensis</name>
    <name type="common">Pecan</name>
    <dbReference type="NCBI Taxonomy" id="32201"/>
    <lineage>
        <taxon>Eukaryota</taxon>
        <taxon>Viridiplantae</taxon>
        <taxon>Streptophyta</taxon>
        <taxon>Embryophyta</taxon>
        <taxon>Tracheophyta</taxon>
        <taxon>Spermatophyta</taxon>
        <taxon>Magnoliopsida</taxon>
        <taxon>eudicotyledons</taxon>
        <taxon>Gunneridae</taxon>
        <taxon>Pentapetalae</taxon>
        <taxon>rosids</taxon>
        <taxon>fabids</taxon>
        <taxon>Fagales</taxon>
        <taxon>Juglandaceae</taxon>
        <taxon>Carya</taxon>
    </lineage>
</organism>
<feature type="domain" description="BHLH" evidence="7">
    <location>
        <begin position="24"/>
        <end position="76"/>
    </location>
</feature>
<protein>
    <recommendedName>
        <fullName evidence="7">BHLH domain-containing protein</fullName>
    </recommendedName>
</protein>
<evidence type="ECO:0000256" key="6">
    <source>
        <dbReference type="SAM" id="MobiDB-lite"/>
    </source>
</evidence>
<evidence type="ECO:0000256" key="1">
    <source>
        <dbReference type="ARBA" id="ARBA00004123"/>
    </source>
</evidence>
<dbReference type="GO" id="GO:0046983">
    <property type="term" value="F:protein dimerization activity"/>
    <property type="evidence" value="ECO:0007669"/>
    <property type="project" value="InterPro"/>
</dbReference>
<evidence type="ECO:0000313" key="9">
    <source>
        <dbReference type="Proteomes" id="UP000811609"/>
    </source>
</evidence>
<sequence>MWQKSLPHKISSTSDNDEANTGNNKKIIRRDTERQRRQKMVILNASLRSLLPVEMIKGKRSLSDHMSEAVNYIKYLKNKIEELSVRSNKLKELSDFSHVLGLGCQRSDNNLPNRVMVHPFWDGVEIVITSNVNEDGLLLSEVLEILLEEALSVVTCGSTKANERLIYTIKAKVNDFGCGLDLQGLQRKLNALVMSSTR</sequence>
<evidence type="ECO:0000259" key="7">
    <source>
        <dbReference type="PROSITE" id="PS50888"/>
    </source>
</evidence>